<gene>
    <name evidence="1" type="ORF">CCAM_LOCUS36806</name>
</gene>
<evidence type="ECO:0000313" key="1">
    <source>
        <dbReference type="EMBL" id="VFQ95030.1"/>
    </source>
</evidence>
<keyword evidence="2" id="KW-1185">Reference proteome</keyword>
<protein>
    <submittedName>
        <fullName evidence="1">Uncharacterized protein</fullName>
    </submittedName>
</protein>
<dbReference type="EMBL" id="OOIL02005488">
    <property type="protein sequence ID" value="VFQ95030.1"/>
    <property type="molecule type" value="Genomic_DNA"/>
</dbReference>
<accession>A0A484N1V0</accession>
<sequence>MLIEGCKCGMGRTGDWKERGSATSLIDGLEGVLAISIIIGHKDRRIRDGLLLRRVVLPLPQQRWTKAPGGEAEPNLRRTLVFVR</sequence>
<proteinExistence type="predicted"/>
<reference evidence="1 2" key="1">
    <citation type="submission" date="2018-04" db="EMBL/GenBank/DDBJ databases">
        <authorList>
            <person name="Vogel A."/>
        </authorList>
    </citation>
    <scope>NUCLEOTIDE SEQUENCE [LARGE SCALE GENOMIC DNA]</scope>
</reference>
<organism evidence="1 2">
    <name type="scientific">Cuscuta campestris</name>
    <dbReference type="NCBI Taxonomy" id="132261"/>
    <lineage>
        <taxon>Eukaryota</taxon>
        <taxon>Viridiplantae</taxon>
        <taxon>Streptophyta</taxon>
        <taxon>Embryophyta</taxon>
        <taxon>Tracheophyta</taxon>
        <taxon>Spermatophyta</taxon>
        <taxon>Magnoliopsida</taxon>
        <taxon>eudicotyledons</taxon>
        <taxon>Gunneridae</taxon>
        <taxon>Pentapetalae</taxon>
        <taxon>asterids</taxon>
        <taxon>lamiids</taxon>
        <taxon>Solanales</taxon>
        <taxon>Convolvulaceae</taxon>
        <taxon>Cuscuteae</taxon>
        <taxon>Cuscuta</taxon>
        <taxon>Cuscuta subgen. Grammica</taxon>
        <taxon>Cuscuta sect. Cleistogrammica</taxon>
    </lineage>
</organism>
<name>A0A484N1V0_9ASTE</name>
<dbReference type="AlphaFoldDB" id="A0A484N1V0"/>
<evidence type="ECO:0000313" key="2">
    <source>
        <dbReference type="Proteomes" id="UP000595140"/>
    </source>
</evidence>
<dbReference type="Proteomes" id="UP000595140">
    <property type="component" value="Unassembled WGS sequence"/>
</dbReference>